<dbReference type="InterPro" id="IPR054461">
    <property type="entry name" value="TraI-like_C"/>
</dbReference>
<evidence type="ECO:0000259" key="3">
    <source>
        <dbReference type="Pfam" id="PF18821"/>
    </source>
</evidence>
<feature type="domain" description="MobA/VirD2-like nuclease" evidence="2">
    <location>
        <begin position="40"/>
        <end position="174"/>
    </location>
</feature>
<dbReference type="Pfam" id="PF22287">
    <property type="entry name" value="TraI-like_C"/>
    <property type="match status" value="1"/>
</dbReference>
<geneLocation type="plasmid" evidence="6 7">
    <name>unnamed</name>
</geneLocation>
<protein>
    <submittedName>
        <fullName evidence="6">Relaxase/mobilization nuclease domain-containing protein</fullName>
    </submittedName>
</protein>
<organism evidence="6 7">
    <name type="scientific">Pseudomonas viciae</name>
    <dbReference type="NCBI Taxonomy" id="2505979"/>
    <lineage>
        <taxon>Bacteria</taxon>
        <taxon>Pseudomonadati</taxon>
        <taxon>Pseudomonadota</taxon>
        <taxon>Gammaproteobacteria</taxon>
        <taxon>Pseudomonadales</taxon>
        <taxon>Pseudomonadaceae</taxon>
        <taxon>Pseudomonas</taxon>
    </lineage>
</organism>
<name>A0ABY8PMC6_9PSED</name>
<evidence type="ECO:0000313" key="7">
    <source>
        <dbReference type="Proteomes" id="UP001227386"/>
    </source>
</evidence>
<feature type="domain" description="TraI-like middle" evidence="5">
    <location>
        <begin position="189"/>
        <end position="281"/>
    </location>
</feature>
<dbReference type="InterPro" id="IPR054462">
    <property type="entry name" value="TraI_M"/>
</dbReference>
<dbReference type="InterPro" id="IPR040677">
    <property type="entry name" value="LPD7"/>
</dbReference>
<dbReference type="InterPro" id="IPR049751">
    <property type="entry name" value="TraI/MobA_relaxases"/>
</dbReference>
<dbReference type="RefSeq" id="WP_280944982.1">
    <property type="nucleotide sequence ID" value="NZ_CP123772.1"/>
</dbReference>
<feature type="domain" description="Large polyvalent protein-associated" evidence="3">
    <location>
        <begin position="613"/>
        <end position="702"/>
    </location>
</feature>
<dbReference type="Proteomes" id="UP001227386">
    <property type="component" value="Plasmid unnamed"/>
</dbReference>
<evidence type="ECO:0000259" key="5">
    <source>
        <dbReference type="Pfam" id="PF22863"/>
    </source>
</evidence>
<accession>A0ABY8PMC6</accession>
<keyword evidence="7" id="KW-1185">Reference proteome</keyword>
<evidence type="ECO:0000259" key="4">
    <source>
        <dbReference type="Pfam" id="PF22287"/>
    </source>
</evidence>
<feature type="compositionally biased region" description="Gly residues" evidence="1">
    <location>
        <begin position="396"/>
        <end position="409"/>
    </location>
</feature>
<evidence type="ECO:0000259" key="2">
    <source>
        <dbReference type="Pfam" id="PF03432"/>
    </source>
</evidence>
<evidence type="ECO:0000256" key="1">
    <source>
        <dbReference type="SAM" id="MobiDB-lite"/>
    </source>
</evidence>
<feature type="domain" description="TraI-like C-terminal" evidence="4">
    <location>
        <begin position="717"/>
        <end position="802"/>
    </location>
</feature>
<proteinExistence type="predicted"/>
<feature type="region of interest" description="Disordered" evidence="1">
    <location>
        <begin position="370"/>
        <end position="474"/>
    </location>
</feature>
<dbReference type="Pfam" id="PF03432">
    <property type="entry name" value="Relaxase"/>
    <property type="match status" value="1"/>
</dbReference>
<evidence type="ECO:0000313" key="6">
    <source>
        <dbReference type="EMBL" id="WGO96399.1"/>
    </source>
</evidence>
<gene>
    <name evidence="6" type="ORF">QCD61_28290</name>
</gene>
<feature type="compositionally biased region" description="Basic and acidic residues" evidence="1">
    <location>
        <begin position="440"/>
        <end position="450"/>
    </location>
</feature>
<reference evidence="6 7" key="1">
    <citation type="journal article" date="2012" name="Appl. Soil Ecol.">
        <title>Isolation and characterization of new plant growth-promoting bacterial endophytes.</title>
        <authorList>
            <person name="Rashid S."/>
            <person name="Charles T.C."/>
            <person name="Glick B.R."/>
        </authorList>
    </citation>
    <scope>NUCLEOTIDE SEQUENCE [LARGE SCALE GENOMIC DNA]</scope>
    <source>
        <strain evidence="6 7">YsS1</strain>
        <plasmid evidence="6 7">unnamed</plasmid>
    </source>
</reference>
<dbReference type="InterPro" id="IPR005094">
    <property type="entry name" value="Endonuclease_MobA/VirD2"/>
</dbReference>
<dbReference type="EMBL" id="CP123772">
    <property type="protein sequence ID" value="WGO96399.1"/>
    <property type="molecule type" value="Genomic_DNA"/>
</dbReference>
<dbReference type="NCBIfam" id="NF041893">
    <property type="entry name" value="TraI_MobP_relax"/>
    <property type="match status" value="1"/>
</dbReference>
<keyword evidence="6" id="KW-0614">Plasmid</keyword>
<sequence length="811" mass="90315">MIAHIITTTKHKSTFAKVAKYVVDARGGIDPATWTRTTDYILDTKSQGDGEKVGSVRVTNCLSDDPADAALEIIATQAKNKRSKADKHYHIVFSFPPGETVDVETLHKIEDELCASIGLADHQRVSAVHLDTEKLHVHIAINKVHPRTFRNVEPYYPKNRLMEACERLEIKFDLQRTNHGKNAQDKVHGRASDMEAFSGEQSLLGWIKESAGAELIACRETGSSWQDMHNALNKHGLEVRLRGAGLVIGVQGDKKLAVKASSVDRSLAFKGLTERWGPYVPPADNEQVTTQEATALAADEQTQTIQTFDEVQSYEDYGQREYEDREFDPDEFAAVYESYSQEFGERPPAETLDDLRELSSVDVVSFSERSEVLLPPDAPGELEFGGAQPIDSVRRGSGGEPGQAGGTQGEGREENPGRAQGPAATGEGGKQTRKTGQRTETGRGAEDPQRLSEASYSKRPLHKHEGTSGLYTEYQRKREAAQLARVEFRKEHGGELARYGKTLSAWYREKRKLVKTNPQLSSEDRRFAYSELKKQREADFDVYREGWEKLRVEVLSKHPLPTWQEFCQQEADKGNAVAQSVLRSRAYRQARMAGDLLTAEDAEEARSIVFQHLKPRTMRNGSTVYQVEDGGVVSDERQAVRVKELTAGASFLALALADERFKGRRLIVEGSEEFKSQVVSHAALKGLDVRFADPAMEAERNRLVETRAPDAPTSSTALEQLVAERNSKREKISSIDYHRAWSPADAGKAVYLGRRKLKDGSEAVLLKRGDVVLVKGISSVQAAKASRWKVGQVVHMDARGRFIDSTRTKKR</sequence>
<dbReference type="Pfam" id="PF22863">
    <property type="entry name" value="TraI_middle"/>
    <property type="match status" value="1"/>
</dbReference>
<dbReference type="Pfam" id="PF18821">
    <property type="entry name" value="LPD7"/>
    <property type="match status" value="1"/>
</dbReference>